<dbReference type="AlphaFoldDB" id="A0AA39CT37"/>
<comment type="caution">
    <text evidence="3">The sequence shown here is derived from an EMBL/GenBank/DDBJ whole genome shotgun (WGS) entry which is preliminary data.</text>
</comment>
<feature type="domain" description="Nephrocystin 3-like N-terminal" evidence="2">
    <location>
        <begin position="164"/>
        <end position="278"/>
    </location>
</feature>
<dbReference type="PANTHER" id="PTHR10039">
    <property type="entry name" value="AMELOGENIN"/>
    <property type="match status" value="1"/>
</dbReference>
<keyword evidence="4" id="KW-1185">Reference proteome</keyword>
<accession>A0AA39CT37</accession>
<evidence type="ECO:0000313" key="4">
    <source>
        <dbReference type="Proteomes" id="UP001172681"/>
    </source>
</evidence>
<dbReference type="EMBL" id="JAPDRN010000083">
    <property type="protein sequence ID" value="KAJ9626130.1"/>
    <property type="molecule type" value="Genomic_DNA"/>
</dbReference>
<reference evidence="3" key="1">
    <citation type="submission" date="2022-10" db="EMBL/GenBank/DDBJ databases">
        <title>Culturing micro-colonial fungi from biological soil crusts in the Mojave desert and describing Neophaeococcomyces mojavensis, and introducing the new genera and species Taxawa tesnikishii.</title>
        <authorList>
            <person name="Kurbessoian T."/>
            <person name="Stajich J.E."/>
        </authorList>
    </citation>
    <scope>NUCLEOTIDE SEQUENCE</scope>
    <source>
        <strain evidence="3">TK_35</strain>
    </source>
</reference>
<sequence length="493" mass="56109">MPWTYLKEIWPAVVGVCFLGTPHRGSATASLGKIAFQISRMAYTQPNIDLLRTLERNSAVLERISDGFAAILVDGQIQVQWFREILPTKGVMIVEPYSSVIGNGREVVRDIPANHRNMTRFASSSDIGFTRILAVLRRWLSDPLSLSLRETEFRSATIQDSFRGTCDWILSETVPFYQWLRAKHRNSTFWIQGKPGSGNSTAMKYAMQHMRTKSLLQQSSPRDWLISGFFVYDRGWEIQKSTRGLLFQLLHSLLTKRPELARYVLPIYVNEVSVKNPNPNGQGVFDELNLARLDPNSKSAITQERQRWTVDRFQAALLAIIRQTTLPLNLCLFIDALDEHSGSRVEMLKLLVNLVASSDPKVVQVKLCLASRPDTQFIDWLQDHSGFKIHDHTSGDMMLYARGRIRMELSLRHVEEKTEFVGVILARISRLAQGVFIRVRLVMDELVQGIQEGDNVEELNDILEDIPVELEDICTRAVLRMGPEKAGEDESKV</sequence>
<proteinExistence type="predicted"/>
<name>A0AA39CT37_9EURO</name>
<evidence type="ECO:0000313" key="3">
    <source>
        <dbReference type="EMBL" id="KAJ9626130.1"/>
    </source>
</evidence>
<keyword evidence="1" id="KW-0677">Repeat</keyword>
<protein>
    <recommendedName>
        <fullName evidence="2">Nephrocystin 3-like N-terminal domain-containing protein</fullName>
    </recommendedName>
</protein>
<organism evidence="3 4">
    <name type="scientific">Knufia peltigerae</name>
    <dbReference type="NCBI Taxonomy" id="1002370"/>
    <lineage>
        <taxon>Eukaryota</taxon>
        <taxon>Fungi</taxon>
        <taxon>Dikarya</taxon>
        <taxon>Ascomycota</taxon>
        <taxon>Pezizomycotina</taxon>
        <taxon>Eurotiomycetes</taxon>
        <taxon>Chaetothyriomycetidae</taxon>
        <taxon>Chaetothyriales</taxon>
        <taxon>Trichomeriaceae</taxon>
        <taxon>Knufia</taxon>
    </lineage>
</organism>
<dbReference type="PANTHER" id="PTHR10039:SF5">
    <property type="entry name" value="NACHT DOMAIN-CONTAINING PROTEIN"/>
    <property type="match status" value="1"/>
</dbReference>
<evidence type="ECO:0000256" key="1">
    <source>
        <dbReference type="ARBA" id="ARBA00022737"/>
    </source>
</evidence>
<gene>
    <name evidence="3" type="ORF">H2204_010081</name>
</gene>
<dbReference type="Proteomes" id="UP001172681">
    <property type="component" value="Unassembled WGS sequence"/>
</dbReference>
<dbReference type="InterPro" id="IPR056884">
    <property type="entry name" value="NPHP3-like_N"/>
</dbReference>
<dbReference type="Pfam" id="PF24883">
    <property type="entry name" value="NPHP3_N"/>
    <property type="match status" value="1"/>
</dbReference>
<evidence type="ECO:0000259" key="2">
    <source>
        <dbReference type="Pfam" id="PF24883"/>
    </source>
</evidence>